<dbReference type="RefSeq" id="WP_203006890.1">
    <property type="nucleotide sequence ID" value="NZ_JADWYU010000093.1"/>
</dbReference>
<dbReference type="EMBL" id="JAEACQ010000253">
    <property type="protein sequence ID" value="MBL7630665.1"/>
    <property type="molecule type" value="Genomic_DNA"/>
</dbReference>
<evidence type="ECO:0000313" key="3">
    <source>
        <dbReference type="Proteomes" id="UP000604475"/>
    </source>
</evidence>
<dbReference type="Proteomes" id="UP000604475">
    <property type="component" value="Unassembled WGS sequence"/>
</dbReference>
<accession>A0A937RHX2</accession>
<dbReference type="InterPro" id="IPR050407">
    <property type="entry name" value="Geranylgeranyl_reductase"/>
</dbReference>
<dbReference type="NCBIfam" id="TIGR02032">
    <property type="entry name" value="GG-red-SF"/>
    <property type="match status" value="1"/>
</dbReference>
<dbReference type="GO" id="GO:0016628">
    <property type="term" value="F:oxidoreductase activity, acting on the CH-CH group of donors, NAD or NADP as acceptor"/>
    <property type="evidence" value="ECO:0007669"/>
    <property type="project" value="InterPro"/>
</dbReference>
<dbReference type="GO" id="GO:0071949">
    <property type="term" value="F:FAD binding"/>
    <property type="evidence" value="ECO:0007669"/>
    <property type="project" value="InterPro"/>
</dbReference>
<dbReference type="PRINTS" id="PR00420">
    <property type="entry name" value="RNGMNOXGNASE"/>
</dbReference>
<evidence type="ECO:0000313" key="2">
    <source>
        <dbReference type="EMBL" id="MBL7630665.1"/>
    </source>
</evidence>
<dbReference type="AlphaFoldDB" id="A0A937RHX2"/>
<dbReference type="Gene3D" id="3.50.50.60">
    <property type="entry name" value="FAD/NAD(P)-binding domain"/>
    <property type="match status" value="1"/>
</dbReference>
<evidence type="ECO:0000259" key="1">
    <source>
        <dbReference type="Pfam" id="PF01494"/>
    </source>
</evidence>
<comment type="caution">
    <text evidence="2">The sequence shown here is derived from an EMBL/GenBank/DDBJ whole genome shotgun (WGS) entry which is preliminary data.</text>
</comment>
<dbReference type="InterPro" id="IPR011777">
    <property type="entry name" value="Geranylgeranyl_Rdtase_fam"/>
</dbReference>
<dbReference type="Pfam" id="PF05834">
    <property type="entry name" value="Lycopene_cycl"/>
    <property type="match status" value="1"/>
</dbReference>
<sequence>MTKETAREARPDGAASAEADADVIVVGAGPAGSAAAYHLASSGLDVLLLEKSHFPRDKVCGDGLTPRAVASLVKMGIATDSAAGGVTMAQPRAAGDPQPGLAGDGVTMAKPHAAADPQPGIASGWARNKGLRIIGGGLRLELPWPELASFPDYGLVRPRSDFDELLARTAEKAGARLREGTTVAGPLRDERTGRVVGVTARAGGDREPVTYRAPVVVAADGNSARLALSMGIRRRDDRPLGVAVRRYYRSPRTHDDYLESHLELWEGKPGASRLLPGYGWIFGMGDGTSNVGLGILNTTPAFGNTDYRDLLRRWLAALPPEWGYTEDNATGPVRGSALPMGFNRTPHYSDGVLLVGDAGGMVNPFNGEGIAYAMESGEIAADVVVQALARRADPARERALRQYPEAVRARYGGYYTLGRVFVNLIGNPTVMRLATKYGLPHPVLMRFMLKIMANLTDPRGGDAHDRMINALCRLAPSA</sequence>
<proteinExistence type="predicted"/>
<feature type="domain" description="FAD-binding" evidence="1">
    <location>
        <begin position="20"/>
        <end position="235"/>
    </location>
</feature>
<dbReference type="InterPro" id="IPR002938">
    <property type="entry name" value="FAD-bd"/>
</dbReference>
<reference evidence="2" key="1">
    <citation type="submission" date="2020-12" db="EMBL/GenBank/DDBJ databases">
        <title>Genomic characterization of non-nitrogen-fixing Frankia strains.</title>
        <authorList>
            <person name="Carlos-Shanley C."/>
            <person name="Guerra T."/>
            <person name="Hahn D."/>
        </authorList>
    </citation>
    <scope>NUCLEOTIDE SEQUENCE</scope>
    <source>
        <strain evidence="2">CN6</strain>
    </source>
</reference>
<organism evidence="2 3">
    <name type="scientific">Frankia nepalensis</name>
    <dbReference type="NCBI Taxonomy" id="1836974"/>
    <lineage>
        <taxon>Bacteria</taxon>
        <taxon>Bacillati</taxon>
        <taxon>Actinomycetota</taxon>
        <taxon>Actinomycetes</taxon>
        <taxon>Frankiales</taxon>
        <taxon>Frankiaceae</taxon>
        <taxon>Frankia</taxon>
    </lineage>
</organism>
<dbReference type="SUPFAM" id="SSF51905">
    <property type="entry name" value="FAD/NAD(P)-binding domain"/>
    <property type="match status" value="1"/>
</dbReference>
<name>A0A937RHX2_9ACTN</name>
<dbReference type="Pfam" id="PF01494">
    <property type="entry name" value="FAD_binding_3"/>
    <property type="match status" value="1"/>
</dbReference>
<dbReference type="InterPro" id="IPR036188">
    <property type="entry name" value="FAD/NAD-bd_sf"/>
</dbReference>
<gene>
    <name evidence="2" type="ORF">I7412_26595</name>
</gene>
<protein>
    <submittedName>
        <fullName evidence="2">Geranylgeranyl reductase family protein</fullName>
    </submittedName>
</protein>
<dbReference type="PANTHER" id="PTHR42685:SF22">
    <property type="entry name" value="CONDITIONED MEDIUM FACTOR RECEPTOR 1"/>
    <property type="match status" value="1"/>
</dbReference>
<keyword evidence="3" id="KW-1185">Reference proteome</keyword>
<dbReference type="PANTHER" id="PTHR42685">
    <property type="entry name" value="GERANYLGERANYL DIPHOSPHATE REDUCTASE"/>
    <property type="match status" value="1"/>
</dbReference>